<protein>
    <submittedName>
        <fullName evidence="8">PspC domain-containing protein</fullName>
    </submittedName>
</protein>
<dbReference type="Proteomes" id="UP000739538">
    <property type="component" value="Unassembled WGS sequence"/>
</dbReference>
<proteinExistence type="predicted"/>
<accession>A0A956SGI5</accession>
<dbReference type="InterPro" id="IPR052027">
    <property type="entry name" value="PspC"/>
</dbReference>
<dbReference type="PANTHER" id="PTHR33885">
    <property type="entry name" value="PHAGE SHOCK PROTEIN C"/>
    <property type="match status" value="1"/>
</dbReference>
<organism evidence="8 9">
    <name type="scientific">Eiseniibacteriota bacterium</name>
    <dbReference type="NCBI Taxonomy" id="2212470"/>
    <lineage>
        <taxon>Bacteria</taxon>
        <taxon>Candidatus Eiseniibacteriota</taxon>
    </lineage>
</organism>
<feature type="transmembrane region" description="Helical" evidence="6">
    <location>
        <begin position="37"/>
        <end position="60"/>
    </location>
</feature>
<feature type="domain" description="Phage shock protein PspC N-terminal" evidence="7">
    <location>
        <begin position="6"/>
        <end position="63"/>
    </location>
</feature>
<reference evidence="8" key="2">
    <citation type="journal article" date="2021" name="Microbiome">
        <title>Successional dynamics and alternative stable states in a saline activated sludge microbial community over 9 years.</title>
        <authorList>
            <person name="Wang Y."/>
            <person name="Ye J."/>
            <person name="Ju F."/>
            <person name="Liu L."/>
            <person name="Boyd J.A."/>
            <person name="Deng Y."/>
            <person name="Parks D.H."/>
            <person name="Jiang X."/>
            <person name="Yin X."/>
            <person name="Woodcroft B.J."/>
            <person name="Tyson G.W."/>
            <person name="Hugenholtz P."/>
            <person name="Polz M.F."/>
            <person name="Zhang T."/>
        </authorList>
    </citation>
    <scope>NUCLEOTIDE SEQUENCE</scope>
    <source>
        <strain evidence="8">HKST-UBA02</strain>
    </source>
</reference>
<gene>
    <name evidence="8" type="ORF">KDA27_22800</name>
</gene>
<evidence type="ECO:0000256" key="5">
    <source>
        <dbReference type="ARBA" id="ARBA00023136"/>
    </source>
</evidence>
<evidence type="ECO:0000256" key="3">
    <source>
        <dbReference type="ARBA" id="ARBA00022692"/>
    </source>
</evidence>
<evidence type="ECO:0000256" key="4">
    <source>
        <dbReference type="ARBA" id="ARBA00022989"/>
    </source>
</evidence>
<evidence type="ECO:0000313" key="8">
    <source>
        <dbReference type="EMBL" id="MCA9758644.1"/>
    </source>
</evidence>
<keyword evidence="4 6" id="KW-1133">Transmembrane helix</keyword>
<evidence type="ECO:0000256" key="1">
    <source>
        <dbReference type="ARBA" id="ARBA00004162"/>
    </source>
</evidence>
<evidence type="ECO:0000259" key="7">
    <source>
        <dbReference type="Pfam" id="PF04024"/>
    </source>
</evidence>
<dbReference type="PANTHER" id="PTHR33885:SF3">
    <property type="entry name" value="PHAGE SHOCK PROTEIN C"/>
    <property type="match status" value="1"/>
</dbReference>
<reference evidence="8" key="1">
    <citation type="submission" date="2020-04" db="EMBL/GenBank/DDBJ databases">
        <authorList>
            <person name="Zhang T."/>
        </authorList>
    </citation>
    <scope>NUCLEOTIDE SEQUENCE</scope>
    <source>
        <strain evidence="8">HKST-UBA02</strain>
    </source>
</reference>
<comment type="subcellular location">
    <subcellularLocation>
        <location evidence="1">Cell membrane</location>
        <topology evidence="1">Single-pass membrane protein</topology>
    </subcellularLocation>
</comment>
<sequence length="68" mass="7324">MNQPGRRLYRSRTDKKIAGVCGGIANYFGIDPVIPRVVWVVLVLGAGVGLLAYAICWVVIPQEPEGGI</sequence>
<keyword evidence="5 6" id="KW-0472">Membrane</keyword>
<evidence type="ECO:0000313" key="9">
    <source>
        <dbReference type="Proteomes" id="UP000739538"/>
    </source>
</evidence>
<dbReference type="EMBL" id="JAGQHS010000195">
    <property type="protein sequence ID" value="MCA9758644.1"/>
    <property type="molecule type" value="Genomic_DNA"/>
</dbReference>
<keyword evidence="2" id="KW-1003">Cell membrane</keyword>
<dbReference type="Pfam" id="PF04024">
    <property type="entry name" value="PspC"/>
    <property type="match status" value="1"/>
</dbReference>
<evidence type="ECO:0000256" key="2">
    <source>
        <dbReference type="ARBA" id="ARBA00022475"/>
    </source>
</evidence>
<keyword evidence="3 6" id="KW-0812">Transmembrane</keyword>
<name>A0A956SGI5_UNCEI</name>
<dbReference type="InterPro" id="IPR007168">
    <property type="entry name" value="Phageshock_PspC_N"/>
</dbReference>
<dbReference type="AlphaFoldDB" id="A0A956SGI5"/>
<dbReference type="GO" id="GO:0005886">
    <property type="term" value="C:plasma membrane"/>
    <property type="evidence" value="ECO:0007669"/>
    <property type="project" value="UniProtKB-SubCell"/>
</dbReference>
<evidence type="ECO:0000256" key="6">
    <source>
        <dbReference type="SAM" id="Phobius"/>
    </source>
</evidence>
<comment type="caution">
    <text evidence="8">The sequence shown here is derived from an EMBL/GenBank/DDBJ whole genome shotgun (WGS) entry which is preliminary data.</text>
</comment>